<sequence>MWTAGARRRGALREREVAVVVARVLVVGLDPAKLDGWDPEPVRAALARGRARFEERGVEADWCLLAVDEGLEAAVVEALTGAEYGCVVIGGGLRTHEPLVEVFEKVVNLVRRHAPDAAIAFNSRPEDCVDAALRWL</sequence>
<keyword evidence="2" id="KW-1185">Reference proteome</keyword>
<evidence type="ECO:0000313" key="1">
    <source>
        <dbReference type="EMBL" id="MCS7475683.1"/>
    </source>
</evidence>
<proteinExistence type="predicted"/>
<dbReference type="EMBL" id="JANYMP010000001">
    <property type="protein sequence ID" value="MCS7475683.1"/>
    <property type="molecule type" value="Genomic_DNA"/>
</dbReference>
<gene>
    <name evidence="1" type="ORF">NZH93_02370</name>
</gene>
<accession>A0A9X2VFF6</accession>
<name>A0A9X2VFF6_9PSEU</name>
<reference evidence="1" key="1">
    <citation type="submission" date="2022-08" db="EMBL/GenBank/DDBJ databases">
        <authorList>
            <person name="Tistechok S."/>
            <person name="Samborskyy M."/>
            <person name="Roman I."/>
        </authorList>
    </citation>
    <scope>NUCLEOTIDE SEQUENCE</scope>
    <source>
        <strain evidence="1">DSM 103496</strain>
    </source>
</reference>
<protein>
    <submittedName>
        <fullName evidence="1">Uncharacterized protein</fullName>
    </submittedName>
</protein>
<organism evidence="1 2">
    <name type="scientific">Umezawaea endophytica</name>
    <dbReference type="NCBI Taxonomy" id="1654476"/>
    <lineage>
        <taxon>Bacteria</taxon>
        <taxon>Bacillati</taxon>
        <taxon>Actinomycetota</taxon>
        <taxon>Actinomycetes</taxon>
        <taxon>Pseudonocardiales</taxon>
        <taxon>Pseudonocardiaceae</taxon>
        <taxon>Umezawaea</taxon>
    </lineage>
</organism>
<comment type="caution">
    <text evidence="1">The sequence shown here is derived from an EMBL/GenBank/DDBJ whole genome shotgun (WGS) entry which is preliminary data.</text>
</comment>
<dbReference type="Proteomes" id="UP001141259">
    <property type="component" value="Unassembled WGS sequence"/>
</dbReference>
<evidence type="ECO:0000313" key="2">
    <source>
        <dbReference type="Proteomes" id="UP001141259"/>
    </source>
</evidence>
<dbReference type="AlphaFoldDB" id="A0A9X2VFF6"/>
<dbReference type="RefSeq" id="WP_259621193.1">
    <property type="nucleotide sequence ID" value="NZ_JANYMP010000001.1"/>
</dbReference>